<protein>
    <submittedName>
        <fullName evidence="1">Uncharacterized protein</fullName>
    </submittedName>
</protein>
<dbReference type="EMBL" id="SNRW01003240">
    <property type="protein sequence ID" value="KAA6390375.1"/>
    <property type="molecule type" value="Genomic_DNA"/>
</dbReference>
<accession>A0A5J4W6M5</accession>
<evidence type="ECO:0000313" key="2">
    <source>
        <dbReference type="Proteomes" id="UP000324800"/>
    </source>
</evidence>
<name>A0A5J4W6M5_9EUKA</name>
<organism evidence="1 2">
    <name type="scientific">Streblomastix strix</name>
    <dbReference type="NCBI Taxonomy" id="222440"/>
    <lineage>
        <taxon>Eukaryota</taxon>
        <taxon>Metamonada</taxon>
        <taxon>Preaxostyla</taxon>
        <taxon>Oxymonadida</taxon>
        <taxon>Streblomastigidae</taxon>
        <taxon>Streblomastix</taxon>
    </lineage>
</organism>
<gene>
    <name evidence="1" type="ORF">EZS28_014102</name>
</gene>
<sequence>MDDVFAFHRNYAGKYHSCHGETTKRDWNDQKVAYSSNSRLPHLKTQPRYLEKMKVGEYRCNYVQKLYD</sequence>
<evidence type="ECO:0000313" key="1">
    <source>
        <dbReference type="EMBL" id="KAA6390375.1"/>
    </source>
</evidence>
<proteinExistence type="predicted"/>
<comment type="caution">
    <text evidence="1">The sequence shown here is derived from an EMBL/GenBank/DDBJ whole genome shotgun (WGS) entry which is preliminary data.</text>
</comment>
<dbReference type="Proteomes" id="UP000324800">
    <property type="component" value="Unassembled WGS sequence"/>
</dbReference>
<reference evidence="1 2" key="1">
    <citation type="submission" date="2019-03" db="EMBL/GenBank/DDBJ databases">
        <title>Single cell metagenomics reveals metabolic interactions within the superorganism composed of flagellate Streblomastix strix and complex community of Bacteroidetes bacteria on its surface.</title>
        <authorList>
            <person name="Treitli S.C."/>
            <person name="Kolisko M."/>
            <person name="Husnik F."/>
            <person name="Keeling P."/>
            <person name="Hampl V."/>
        </authorList>
    </citation>
    <scope>NUCLEOTIDE SEQUENCE [LARGE SCALE GENOMIC DNA]</scope>
    <source>
        <strain evidence="1">ST1C</strain>
    </source>
</reference>
<dbReference type="AlphaFoldDB" id="A0A5J4W6M5"/>